<dbReference type="Gene3D" id="3.30.2130.30">
    <property type="match status" value="1"/>
</dbReference>
<organism evidence="5 6">
    <name type="scientific">Sporocytophaga myxococcoides</name>
    <dbReference type="NCBI Taxonomy" id="153721"/>
    <lineage>
        <taxon>Bacteria</taxon>
        <taxon>Pseudomonadati</taxon>
        <taxon>Bacteroidota</taxon>
        <taxon>Cytophagia</taxon>
        <taxon>Cytophagales</taxon>
        <taxon>Cytophagaceae</taxon>
        <taxon>Sporocytophaga</taxon>
    </lineage>
</organism>
<dbReference type="PANTHER" id="PTHR47313:SF1">
    <property type="entry name" value="RIBOSOMAL RNA LARGE SUBUNIT METHYLTRANSFERASE K_L"/>
    <property type="match status" value="1"/>
</dbReference>
<dbReference type="Proteomes" id="UP000030185">
    <property type="component" value="Unassembled WGS sequence"/>
</dbReference>
<dbReference type="GO" id="GO:0070043">
    <property type="term" value="F:rRNA (guanine-N7-)-methyltransferase activity"/>
    <property type="evidence" value="ECO:0007669"/>
    <property type="project" value="TreeGrafter"/>
</dbReference>
<dbReference type="InterPro" id="IPR054170">
    <property type="entry name" value="RlmL_1st"/>
</dbReference>
<evidence type="ECO:0000256" key="1">
    <source>
        <dbReference type="ARBA" id="ARBA00022603"/>
    </source>
</evidence>
<keyword evidence="2" id="KW-0808">Transferase</keyword>
<dbReference type="Pfam" id="PF02926">
    <property type="entry name" value="THUMP"/>
    <property type="match status" value="1"/>
</dbReference>
<dbReference type="AlphaFoldDB" id="A0A098LDV4"/>
<feature type="domain" description="THUMP" evidence="4">
    <location>
        <begin position="53"/>
        <end position="164"/>
    </location>
</feature>
<proteinExistence type="predicted"/>
<protein>
    <submittedName>
        <fullName evidence="5">RNA methylase</fullName>
    </submittedName>
</protein>
<dbReference type="eggNOG" id="COG0116">
    <property type="taxonomic scope" value="Bacteria"/>
</dbReference>
<dbReference type="Pfam" id="PF01170">
    <property type="entry name" value="UPF0020"/>
    <property type="match status" value="1"/>
</dbReference>
<dbReference type="CDD" id="cd02440">
    <property type="entry name" value="AdoMet_MTases"/>
    <property type="match status" value="1"/>
</dbReference>
<comment type="caution">
    <text evidence="5">The sequence shown here is derived from an EMBL/GenBank/DDBJ whole genome shotgun (WGS) entry which is preliminary data.</text>
</comment>
<dbReference type="CDD" id="cd11715">
    <property type="entry name" value="THUMP_AdoMetMT"/>
    <property type="match status" value="1"/>
</dbReference>
<accession>A0A098LDV4</accession>
<dbReference type="InterPro" id="IPR029063">
    <property type="entry name" value="SAM-dependent_MTases_sf"/>
</dbReference>
<evidence type="ECO:0000256" key="2">
    <source>
        <dbReference type="ARBA" id="ARBA00022679"/>
    </source>
</evidence>
<dbReference type="SMART" id="SM00981">
    <property type="entry name" value="THUMP"/>
    <property type="match status" value="1"/>
</dbReference>
<keyword evidence="6" id="KW-1185">Reference proteome</keyword>
<dbReference type="GO" id="GO:0003723">
    <property type="term" value="F:RNA binding"/>
    <property type="evidence" value="ECO:0007669"/>
    <property type="project" value="UniProtKB-UniRule"/>
</dbReference>
<dbReference type="Pfam" id="PF22020">
    <property type="entry name" value="RlmL_1st"/>
    <property type="match status" value="1"/>
</dbReference>
<sequence length="400" mass="45396">MKGTENIFQQESTILVTCPKRIGKYLAEEIIAAGYPIESEMQTGISTRGTLIDCIRLNLVLRTAHKVLFHLKTFRCTHPDQLYSSTKDFAWEKYFSTESYFTIVANVENETITDSRFGSYKVKDAIADRFTSLFKKRPDSGPEKNKIVIYLHWKNDEASLYIDTSGETIAKHGYRKKPFKAPVQESLASALIYASRWDRKSTFINPMCGSGTLAIQACLTALNRYPGLFRSNYCFMHLNAFEMSYYDKAKEEIKSAVLRKMPARVIATDLDPLAIEAAQNNAATAGVDHLIEFRVCDFRETEVPEDAGVIMINPEYGERLGVDKDLEEIYTAIGDFFKKKCTGYLGYVFTGNLELAKRIGLKTKRRIEFYNGTIDARLLEYELYSGSKKINPQQSDAPTS</sequence>
<name>A0A098LDV4_9BACT</name>
<evidence type="ECO:0000256" key="3">
    <source>
        <dbReference type="PROSITE-ProRule" id="PRU00529"/>
    </source>
</evidence>
<evidence type="ECO:0000313" key="6">
    <source>
        <dbReference type="Proteomes" id="UP000030185"/>
    </source>
</evidence>
<dbReference type="InterPro" id="IPR004114">
    <property type="entry name" value="THUMP_dom"/>
</dbReference>
<dbReference type="EMBL" id="BBLT01000003">
    <property type="protein sequence ID" value="GAL84642.1"/>
    <property type="molecule type" value="Genomic_DNA"/>
</dbReference>
<dbReference type="GO" id="GO:0008990">
    <property type="term" value="F:rRNA (guanine-N2-)-methyltransferase activity"/>
    <property type="evidence" value="ECO:0007669"/>
    <property type="project" value="TreeGrafter"/>
</dbReference>
<evidence type="ECO:0000259" key="4">
    <source>
        <dbReference type="PROSITE" id="PS51165"/>
    </source>
</evidence>
<reference evidence="5 6" key="1">
    <citation type="submission" date="2014-09" db="EMBL/GenBank/DDBJ databases">
        <title>Sporocytophaga myxococcoides PG-01 genome sequencing.</title>
        <authorList>
            <person name="Liu L."/>
            <person name="Gao P.J."/>
            <person name="Chen G.J."/>
            <person name="Wang L.S."/>
        </authorList>
    </citation>
    <scope>NUCLEOTIDE SEQUENCE [LARGE SCALE GENOMIC DNA]</scope>
    <source>
        <strain evidence="5 6">PG-01</strain>
    </source>
</reference>
<dbReference type="InterPro" id="IPR000241">
    <property type="entry name" value="RlmKL-like_Mtase"/>
</dbReference>
<dbReference type="STRING" id="153721.MYP_1870"/>
<dbReference type="PANTHER" id="PTHR47313">
    <property type="entry name" value="RIBOSOMAL RNA LARGE SUBUNIT METHYLTRANSFERASE K/L"/>
    <property type="match status" value="1"/>
</dbReference>
<keyword evidence="3" id="KW-0694">RNA-binding</keyword>
<keyword evidence="1 5" id="KW-0489">Methyltransferase</keyword>
<gene>
    <name evidence="5" type="ORF">MYP_1870</name>
</gene>
<dbReference type="Gene3D" id="3.40.50.150">
    <property type="entry name" value="Vaccinia Virus protein VP39"/>
    <property type="match status" value="1"/>
</dbReference>
<dbReference type="PROSITE" id="PS51165">
    <property type="entry name" value="THUMP"/>
    <property type="match status" value="1"/>
</dbReference>
<dbReference type="RefSeq" id="WP_197060043.1">
    <property type="nucleotide sequence ID" value="NZ_BBLT01000003.1"/>
</dbReference>
<evidence type="ECO:0000313" key="5">
    <source>
        <dbReference type="EMBL" id="GAL84642.1"/>
    </source>
</evidence>
<dbReference type="SUPFAM" id="SSF53335">
    <property type="entry name" value="S-adenosyl-L-methionine-dependent methyltransferases"/>
    <property type="match status" value="1"/>
</dbReference>